<evidence type="ECO:0000256" key="3">
    <source>
        <dbReference type="ARBA" id="ARBA00022692"/>
    </source>
</evidence>
<dbReference type="AlphaFoldDB" id="A0A9X8N8P9"/>
<evidence type="ECO:0000313" key="9">
    <source>
        <dbReference type="Proteomes" id="UP000184388"/>
    </source>
</evidence>
<keyword evidence="2" id="KW-1003">Cell membrane</keyword>
<evidence type="ECO:0000256" key="1">
    <source>
        <dbReference type="ARBA" id="ARBA00004651"/>
    </source>
</evidence>
<gene>
    <name evidence="8" type="ORF">SAMN05216268_13110</name>
</gene>
<comment type="subcellular location">
    <subcellularLocation>
        <location evidence="1">Cell membrane</location>
        <topology evidence="1">Multi-pass membrane protein</topology>
    </subcellularLocation>
</comment>
<dbReference type="Proteomes" id="UP000184388">
    <property type="component" value="Unassembled WGS sequence"/>
</dbReference>
<evidence type="ECO:0000256" key="6">
    <source>
        <dbReference type="SAM" id="Phobius"/>
    </source>
</evidence>
<reference evidence="9" key="1">
    <citation type="submission" date="2016-11" db="EMBL/GenBank/DDBJ databases">
        <authorList>
            <person name="Jaros S."/>
            <person name="Januszkiewicz K."/>
            <person name="Wedrychowicz H."/>
        </authorList>
    </citation>
    <scope>NUCLEOTIDE SEQUENCE [LARGE SCALE GENOMIC DNA]</scope>
    <source>
        <strain evidence="9">CGMCC 4.3555</strain>
    </source>
</reference>
<name>A0A9X8N8P9_9ACTN</name>
<evidence type="ECO:0000256" key="2">
    <source>
        <dbReference type="ARBA" id="ARBA00022475"/>
    </source>
</evidence>
<evidence type="ECO:0000259" key="7">
    <source>
        <dbReference type="Pfam" id="PF13396"/>
    </source>
</evidence>
<keyword evidence="5 6" id="KW-0472">Membrane</keyword>
<dbReference type="Pfam" id="PF13396">
    <property type="entry name" value="PLDc_N"/>
    <property type="match status" value="1"/>
</dbReference>
<feature type="transmembrane region" description="Helical" evidence="6">
    <location>
        <begin position="21"/>
        <end position="44"/>
    </location>
</feature>
<comment type="caution">
    <text evidence="8">The sequence shown here is derived from an EMBL/GenBank/DDBJ whole genome shotgun (WGS) entry which is preliminary data.</text>
</comment>
<feature type="transmembrane region" description="Helical" evidence="6">
    <location>
        <begin position="56"/>
        <end position="76"/>
    </location>
</feature>
<organism evidence="8 9">
    <name type="scientific">Streptomyces yunnanensis</name>
    <dbReference type="NCBI Taxonomy" id="156453"/>
    <lineage>
        <taxon>Bacteria</taxon>
        <taxon>Bacillati</taxon>
        <taxon>Actinomycetota</taxon>
        <taxon>Actinomycetes</taxon>
        <taxon>Kitasatosporales</taxon>
        <taxon>Streptomycetaceae</taxon>
        <taxon>Streptomyces</taxon>
    </lineage>
</organism>
<dbReference type="EMBL" id="FRBK01000031">
    <property type="protein sequence ID" value="SHN29525.1"/>
    <property type="molecule type" value="Genomic_DNA"/>
</dbReference>
<proteinExistence type="predicted"/>
<sequence length="88" mass="9746">MRTLTTQHTLLAANSVHANHLMAAGLLILPILFYAALFVGALISITASRLSGGMKLVWIVFAFIAPFLGSLLWFVFGRRDASRRRRFA</sequence>
<dbReference type="InterPro" id="IPR027379">
    <property type="entry name" value="CLS_N"/>
</dbReference>
<evidence type="ECO:0000256" key="4">
    <source>
        <dbReference type="ARBA" id="ARBA00022989"/>
    </source>
</evidence>
<feature type="domain" description="Cardiolipin synthase N-terminal" evidence="7">
    <location>
        <begin position="36"/>
        <end position="78"/>
    </location>
</feature>
<protein>
    <submittedName>
        <fullName evidence="8">Phospholipase_D-nuclease N-terminal</fullName>
    </submittedName>
</protein>
<keyword evidence="4 6" id="KW-1133">Transmembrane helix</keyword>
<accession>A0A9X8N8P9</accession>
<evidence type="ECO:0000313" key="8">
    <source>
        <dbReference type="EMBL" id="SHN29525.1"/>
    </source>
</evidence>
<keyword evidence="3 6" id="KW-0812">Transmembrane</keyword>
<evidence type="ECO:0000256" key="5">
    <source>
        <dbReference type="ARBA" id="ARBA00023136"/>
    </source>
</evidence>
<dbReference type="RefSeq" id="WP_073449549.1">
    <property type="nucleotide sequence ID" value="NZ_FRBK01000031.1"/>
</dbReference>
<dbReference type="GO" id="GO:0005886">
    <property type="term" value="C:plasma membrane"/>
    <property type="evidence" value="ECO:0007669"/>
    <property type="project" value="UniProtKB-SubCell"/>
</dbReference>